<reference evidence="1 2" key="1">
    <citation type="submission" date="2015-04" db="EMBL/GenBank/DDBJ databases">
        <title>Lasius niger genome sequencing.</title>
        <authorList>
            <person name="Konorov E.A."/>
            <person name="Nikitin M.A."/>
            <person name="Kirill M.V."/>
            <person name="Chang P."/>
        </authorList>
    </citation>
    <scope>NUCLEOTIDE SEQUENCE [LARGE SCALE GENOMIC DNA]</scope>
    <source>
        <tissue evidence="1">Whole</tissue>
    </source>
</reference>
<dbReference type="GO" id="GO:0003964">
    <property type="term" value="F:RNA-directed DNA polymerase activity"/>
    <property type="evidence" value="ECO:0007669"/>
    <property type="project" value="UniProtKB-KW"/>
</dbReference>
<evidence type="ECO:0000313" key="2">
    <source>
        <dbReference type="Proteomes" id="UP000036403"/>
    </source>
</evidence>
<sequence length="127" mass="14253">MCVRKQGSSIVDVTMGSPGIARMIGDWKVDDNTESLFDHRYIKMSLTLHYMPDSGQSLKKDIDEDIKHLEDTLTQTCDLAMPKMKSVKKRLPIGGTITSRPLGQLAYLHGVNTPKSDRAPMRMTKQC</sequence>
<dbReference type="AlphaFoldDB" id="A0A0J7JW29"/>
<protein>
    <submittedName>
        <fullName evidence="1">Reverse transcriptase</fullName>
    </submittedName>
</protein>
<dbReference type="PaxDb" id="67767-A0A0J7JW29"/>
<dbReference type="OrthoDB" id="7554634at2759"/>
<dbReference type="EMBL" id="LBMM01026214">
    <property type="protein sequence ID" value="KMQ82339.1"/>
    <property type="molecule type" value="Genomic_DNA"/>
</dbReference>
<evidence type="ECO:0000313" key="1">
    <source>
        <dbReference type="EMBL" id="KMQ82339.1"/>
    </source>
</evidence>
<comment type="caution">
    <text evidence="1">The sequence shown here is derived from an EMBL/GenBank/DDBJ whole genome shotgun (WGS) entry which is preliminary data.</text>
</comment>
<organism evidence="1 2">
    <name type="scientific">Lasius niger</name>
    <name type="common">Black garden ant</name>
    <dbReference type="NCBI Taxonomy" id="67767"/>
    <lineage>
        <taxon>Eukaryota</taxon>
        <taxon>Metazoa</taxon>
        <taxon>Ecdysozoa</taxon>
        <taxon>Arthropoda</taxon>
        <taxon>Hexapoda</taxon>
        <taxon>Insecta</taxon>
        <taxon>Pterygota</taxon>
        <taxon>Neoptera</taxon>
        <taxon>Endopterygota</taxon>
        <taxon>Hymenoptera</taxon>
        <taxon>Apocrita</taxon>
        <taxon>Aculeata</taxon>
        <taxon>Formicoidea</taxon>
        <taxon>Formicidae</taxon>
        <taxon>Formicinae</taxon>
        <taxon>Lasius</taxon>
        <taxon>Lasius</taxon>
    </lineage>
</organism>
<proteinExistence type="predicted"/>
<accession>A0A0J7JW29</accession>
<keyword evidence="1" id="KW-0695">RNA-directed DNA polymerase</keyword>
<keyword evidence="1" id="KW-0548">Nucleotidyltransferase</keyword>
<name>A0A0J7JW29_LASNI</name>
<keyword evidence="1" id="KW-0808">Transferase</keyword>
<dbReference type="Proteomes" id="UP000036403">
    <property type="component" value="Unassembled WGS sequence"/>
</dbReference>
<gene>
    <name evidence="1" type="ORF">RF55_23305</name>
</gene>
<keyword evidence="2" id="KW-1185">Reference proteome</keyword>